<sequence>MSRSSHLELLATDSQALDPPDSVSPPSEPPDIRKWFSSYIYESPELNTFDGCGDFNGSGEICLEEEKEGKFGENRRVGKSDNGLLSAGKESSDGIAKCDEYVRSAAMVIEFVPYHLGLRMAVGGIAMVTGTSGSLSLCSEPPDIKNWFSSYLHESPTLDAIDDFTISDCEDDKLSTTQKSCRNDTKDVMNFIHVEESRELLSHNRKSDVVVECTNLDSHDVHLKRFSSTLSQLTSKMVSEQRLPGQETGNHDHDFGRKFGNENTYGKTYNLKLDCNLIDSTSPKLLNMENNTGSQVGKSLHKSTGTKNCVKDSLVKKELNEIVSAGALDLSEPKRDSWRRPTCKRSIEKENKETNLLGNGFISTRKNSSQANTGNVTRHVLVQTGSLRNEVKSAVILEKDAKTSRKVLSETSNLHSPNVLESTGKWCCPQKNKPSVGPPLKQLRLEQWVRRV</sequence>
<gene>
    <name evidence="2" type="ORF">Slati_4469200</name>
</gene>
<evidence type="ECO:0000313" key="2">
    <source>
        <dbReference type="EMBL" id="KAL0395030.1"/>
    </source>
</evidence>
<dbReference type="PANTHER" id="PTHR36368:SF1">
    <property type="entry name" value="ATP-DEPENDENT CASEINOLYTIC PROTEASE_CROTONASE FAMILY PROTEIN"/>
    <property type="match status" value="1"/>
</dbReference>
<reference evidence="2" key="1">
    <citation type="submission" date="2020-06" db="EMBL/GenBank/DDBJ databases">
        <authorList>
            <person name="Li T."/>
            <person name="Hu X."/>
            <person name="Zhang T."/>
            <person name="Song X."/>
            <person name="Zhang H."/>
            <person name="Dai N."/>
            <person name="Sheng W."/>
            <person name="Hou X."/>
            <person name="Wei L."/>
        </authorList>
    </citation>
    <scope>NUCLEOTIDE SEQUENCE</scope>
    <source>
        <strain evidence="2">KEN1</strain>
        <tissue evidence="2">Leaf</tissue>
    </source>
</reference>
<protein>
    <submittedName>
        <fullName evidence="2">Uncharacterized protein</fullName>
    </submittedName>
</protein>
<name>A0AAW2SR36_9LAMI</name>
<dbReference type="EMBL" id="JACGWN010000016">
    <property type="protein sequence ID" value="KAL0395030.1"/>
    <property type="molecule type" value="Genomic_DNA"/>
</dbReference>
<evidence type="ECO:0000256" key="1">
    <source>
        <dbReference type="SAM" id="MobiDB-lite"/>
    </source>
</evidence>
<dbReference type="PANTHER" id="PTHR36368">
    <property type="entry name" value="ATP-DEPENDENT CASEINOLYTIC PROTEASE/CROTONASE FAMILY PROTEIN"/>
    <property type="match status" value="1"/>
</dbReference>
<reference evidence="2" key="2">
    <citation type="journal article" date="2024" name="Plant">
        <title>Genomic evolution and insights into agronomic trait innovations of Sesamum species.</title>
        <authorList>
            <person name="Miao H."/>
            <person name="Wang L."/>
            <person name="Qu L."/>
            <person name="Liu H."/>
            <person name="Sun Y."/>
            <person name="Le M."/>
            <person name="Wang Q."/>
            <person name="Wei S."/>
            <person name="Zheng Y."/>
            <person name="Lin W."/>
            <person name="Duan Y."/>
            <person name="Cao H."/>
            <person name="Xiong S."/>
            <person name="Wang X."/>
            <person name="Wei L."/>
            <person name="Li C."/>
            <person name="Ma Q."/>
            <person name="Ju M."/>
            <person name="Zhao R."/>
            <person name="Li G."/>
            <person name="Mu C."/>
            <person name="Tian Q."/>
            <person name="Mei H."/>
            <person name="Zhang T."/>
            <person name="Gao T."/>
            <person name="Zhang H."/>
        </authorList>
    </citation>
    <scope>NUCLEOTIDE SEQUENCE</scope>
    <source>
        <strain evidence="2">KEN1</strain>
    </source>
</reference>
<proteinExistence type="predicted"/>
<dbReference type="AlphaFoldDB" id="A0AAW2SR36"/>
<organism evidence="2">
    <name type="scientific">Sesamum latifolium</name>
    <dbReference type="NCBI Taxonomy" id="2727402"/>
    <lineage>
        <taxon>Eukaryota</taxon>
        <taxon>Viridiplantae</taxon>
        <taxon>Streptophyta</taxon>
        <taxon>Embryophyta</taxon>
        <taxon>Tracheophyta</taxon>
        <taxon>Spermatophyta</taxon>
        <taxon>Magnoliopsida</taxon>
        <taxon>eudicotyledons</taxon>
        <taxon>Gunneridae</taxon>
        <taxon>Pentapetalae</taxon>
        <taxon>asterids</taxon>
        <taxon>lamiids</taxon>
        <taxon>Lamiales</taxon>
        <taxon>Pedaliaceae</taxon>
        <taxon>Sesamum</taxon>
    </lineage>
</organism>
<accession>A0AAW2SR36</accession>
<feature type="region of interest" description="Disordered" evidence="1">
    <location>
        <begin position="1"/>
        <end position="30"/>
    </location>
</feature>
<comment type="caution">
    <text evidence="2">The sequence shown here is derived from an EMBL/GenBank/DDBJ whole genome shotgun (WGS) entry which is preliminary data.</text>
</comment>